<evidence type="ECO:0000256" key="4">
    <source>
        <dbReference type="ARBA" id="ARBA00022741"/>
    </source>
</evidence>
<evidence type="ECO:0000256" key="2">
    <source>
        <dbReference type="ARBA" id="ARBA00012746"/>
    </source>
</evidence>
<dbReference type="EMBL" id="OW152827">
    <property type="protein sequence ID" value="CAH2043249.1"/>
    <property type="molecule type" value="Genomic_DNA"/>
</dbReference>
<gene>
    <name evidence="10" type="ORF">IPOD504_LOCUS4212</name>
</gene>
<dbReference type="PROSITE" id="PS51553">
    <property type="entry name" value="GMPS_ATP_PPASE"/>
    <property type="match status" value="1"/>
</dbReference>
<dbReference type="Gene3D" id="3.40.50.620">
    <property type="entry name" value="HUPs"/>
    <property type="match status" value="1"/>
</dbReference>
<dbReference type="InterPro" id="IPR014729">
    <property type="entry name" value="Rossmann-like_a/b/a_fold"/>
</dbReference>
<sequence length="361" mass="39728">MEALSSRDVSIRVAEQAVRDLDLQEDQVLLGQGTLRPDLIESASALCSGNAATIKTHHNDTELVRVLRQRGRVVEPLRDFHKDEVRALGAELGLPSALVERHPFPGPGLAVRVLCQEEPYAERDFAETQVIVKIMVEYASMCVKSHALLGRVANASTPAEQAELKRISSKSPVAATLLPLRSVGVQGDSRTYSYVVALSTERYPPDWKDMQYLAKIIPRVCHNVNRVCYAFGGIIKEQVLDITPTFLTQHVISTLRQADDLATQVLISSGYAGRIAQMPVVLIPVHFDRDAAVRAPSCQRSLVLRPFITGDFMTGVAALPGSDAMPQDVVDRMHKELMTVSGISRVLYDLTPKPPATTEWE</sequence>
<feature type="domain" description="GMPS ATP-PPase" evidence="9">
    <location>
        <begin position="1"/>
        <end position="101"/>
    </location>
</feature>
<accession>A0ABN8I290</accession>
<keyword evidence="5 8" id="KW-0332">GMP biosynthesis</keyword>
<dbReference type="EC" id="6.3.5.2" evidence="2"/>
<dbReference type="Proteomes" id="UP000837857">
    <property type="component" value="Chromosome 15"/>
</dbReference>
<dbReference type="InterPro" id="IPR025777">
    <property type="entry name" value="GMPS_ATP_PPase_dom"/>
</dbReference>
<keyword evidence="11" id="KW-1185">Reference proteome</keyword>
<evidence type="ECO:0000256" key="6">
    <source>
        <dbReference type="ARBA" id="ARBA00022755"/>
    </source>
</evidence>
<evidence type="ECO:0000259" key="9">
    <source>
        <dbReference type="PROSITE" id="PS51553"/>
    </source>
</evidence>
<comment type="caution">
    <text evidence="8">Lacks conserved residue(s) required for the propagation of feature annotation.</text>
</comment>
<evidence type="ECO:0000256" key="7">
    <source>
        <dbReference type="ARBA" id="ARBA00022840"/>
    </source>
</evidence>
<evidence type="ECO:0000256" key="5">
    <source>
        <dbReference type="ARBA" id="ARBA00022749"/>
    </source>
</evidence>
<evidence type="ECO:0000256" key="3">
    <source>
        <dbReference type="ARBA" id="ARBA00022598"/>
    </source>
</evidence>
<keyword evidence="3" id="KW-0436">Ligase</keyword>
<dbReference type="Gene3D" id="3.30.300.10">
    <property type="match status" value="2"/>
</dbReference>
<dbReference type="SUPFAM" id="SSF52402">
    <property type="entry name" value="Adenine nucleotide alpha hydrolases-like"/>
    <property type="match status" value="1"/>
</dbReference>
<feature type="non-terminal residue" evidence="10">
    <location>
        <position position="1"/>
    </location>
</feature>
<dbReference type="InterPro" id="IPR001674">
    <property type="entry name" value="GMP_synth_C"/>
</dbReference>
<keyword evidence="6 8" id="KW-0658">Purine biosynthesis</keyword>
<keyword evidence="7 8" id="KW-0067">ATP-binding</keyword>
<comment type="pathway">
    <text evidence="1">Purine metabolism; GMP biosynthesis; GMP from XMP (L-Gln route): step 1/1.</text>
</comment>
<dbReference type="PANTHER" id="PTHR11922">
    <property type="entry name" value="GMP SYNTHASE-RELATED"/>
    <property type="match status" value="1"/>
</dbReference>
<protein>
    <recommendedName>
        <fullName evidence="2">GMP synthase (glutamine-hydrolyzing)</fullName>
        <ecNumber evidence="2">6.3.5.2</ecNumber>
    </recommendedName>
</protein>
<evidence type="ECO:0000313" key="10">
    <source>
        <dbReference type="EMBL" id="CAH2043249.1"/>
    </source>
</evidence>
<keyword evidence="4 8" id="KW-0547">Nucleotide-binding</keyword>
<proteinExistence type="predicted"/>
<evidence type="ECO:0000256" key="1">
    <source>
        <dbReference type="ARBA" id="ARBA00005153"/>
    </source>
</evidence>
<dbReference type="PANTHER" id="PTHR11922:SF2">
    <property type="entry name" value="GMP SYNTHASE [GLUTAMINE-HYDROLYZING]"/>
    <property type="match status" value="1"/>
</dbReference>
<organism evidence="10 11">
    <name type="scientific">Iphiclides podalirius</name>
    <name type="common">scarce swallowtail</name>
    <dbReference type="NCBI Taxonomy" id="110791"/>
    <lineage>
        <taxon>Eukaryota</taxon>
        <taxon>Metazoa</taxon>
        <taxon>Ecdysozoa</taxon>
        <taxon>Arthropoda</taxon>
        <taxon>Hexapoda</taxon>
        <taxon>Insecta</taxon>
        <taxon>Pterygota</taxon>
        <taxon>Neoptera</taxon>
        <taxon>Endopterygota</taxon>
        <taxon>Lepidoptera</taxon>
        <taxon>Glossata</taxon>
        <taxon>Ditrysia</taxon>
        <taxon>Papilionoidea</taxon>
        <taxon>Papilionidae</taxon>
        <taxon>Papilioninae</taxon>
        <taxon>Iphiclides</taxon>
    </lineage>
</organism>
<dbReference type="SUPFAM" id="SSF54810">
    <property type="entry name" value="GMP synthetase C-terminal dimerisation domain"/>
    <property type="match status" value="2"/>
</dbReference>
<reference evidence="10" key="1">
    <citation type="submission" date="2022-03" db="EMBL/GenBank/DDBJ databases">
        <authorList>
            <person name="Martin H S."/>
        </authorList>
    </citation>
    <scope>NUCLEOTIDE SEQUENCE</scope>
</reference>
<dbReference type="Pfam" id="PF00958">
    <property type="entry name" value="GMP_synt_C"/>
    <property type="match status" value="2"/>
</dbReference>
<evidence type="ECO:0000313" key="11">
    <source>
        <dbReference type="Proteomes" id="UP000837857"/>
    </source>
</evidence>
<name>A0ABN8I290_9NEOP</name>
<evidence type="ECO:0000256" key="8">
    <source>
        <dbReference type="PROSITE-ProRule" id="PRU00886"/>
    </source>
</evidence>